<name>A0A5E4ACL2_MARMO</name>
<organism evidence="1">
    <name type="scientific">Marmota monax</name>
    <name type="common">Woodchuck</name>
    <dbReference type="NCBI Taxonomy" id="9995"/>
    <lineage>
        <taxon>Eukaryota</taxon>
        <taxon>Metazoa</taxon>
        <taxon>Chordata</taxon>
        <taxon>Craniata</taxon>
        <taxon>Vertebrata</taxon>
        <taxon>Euteleostomi</taxon>
        <taxon>Mammalia</taxon>
        <taxon>Eutheria</taxon>
        <taxon>Euarchontoglires</taxon>
        <taxon>Glires</taxon>
        <taxon>Rodentia</taxon>
        <taxon>Sciuromorpha</taxon>
        <taxon>Sciuridae</taxon>
        <taxon>Xerinae</taxon>
        <taxon>Marmotini</taxon>
        <taxon>Marmota</taxon>
    </lineage>
</organism>
<dbReference type="EMBL" id="CABDUW010000045">
    <property type="protein sequence ID" value="VTJ55077.1"/>
    <property type="molecule type" value="Genomic_DNA"/>
</dbReference>
<feature type="non-terminal residue" evidence="1">
    <location>
        <position position="1"/>
    </location>
</feature>
<proteinExistence type="predicted"/>
<reference evidence="1" key="1">
    <citation type="submission" date="2019-04" db="EMBL/GenBank/DDBJ databases">
        <authorList>
            <person name="Alioto T."/>
            <person name="Alioto T."/>
        </authorList>
    </citation>
    <scope>NUCLEOTIDE SEQUENCE [LARGE SCALE GENOMIC DNA]</scope>
</reference>
<comment type="caution">
    <text evidence="1">The sequence shown here is derived from an EMBL/GenBank/DDBJ whole genome shotgun (WGS) entry which is preliminary data.</text>
</comment>
<protein>
    <submittedName>
        <fullName evidence="1">Uncharacterized protein</fullName>
    </submittedName>
</protein>
<gene>
    <name evidence="1" type="ORF">MONAX_5E031601</name>
</gene>
<accession>A0A5E4ACL2</accession>
<dbReference type="AlphaFoldDB" id="A0A5E4ACL2"/>
<sequence>VVTSSPRRFCPEIGACLRVLTSQQAALVDCRTQEMQWCVPRSQGHTTGPVPVRVLTPVLQVEVRAGFRSRDGD</sequence>
<evidence type="ECO:0000313" key="1">
    <source>
        <dbReference type="EMBL" id="VTJ55077.1"/>
    </source>
</evidence>